<reference evidence="1 2" key="1">
    <citation type="submission" date="2019-01" db="EMBL/GenBank/DDBJ databases">
        <authorList>
            <person name="Sayadi A."/>
        </authorList>
    </citation>
    <scope>NUCLEOTIDE SEQUENCE [LARGE SCALE GENOMIC DNA]</scope>
</reference>
<protein>
    <submittedName>
        <fullName evidence="1">Uncharacterized protein</fullName>
    </submittedName>
</protein>
<evidence type="ECO:0000313" key="1">
    <source>
        <dbReference type="EMBL" id="VEN36430.1"/>
    </source>
</evidence>
<name>A0A653BM22_CALMS</name>
<accession>A0A653BM22</accession>
<dbReference type="Proteomes" id="UP000410492">
    <property type="component" value="Unassembled WGS sequence"/>
</dbReference>
<keyword evidence="2" id="KW-1185">Reference proteome</keyword>
<evidence type="ECO:0000313" key="2">
    <source>
        <dbReference type="Proteomes" id="UP000410492"/>
    </source>
</evidence>
<dbReference type="AlphaFoldDB" id="A0A653BM22"/>
<proteinExistence type="predicted"/>
<gene>
    <name evidence="1" type="ORF">CALMAC_LOCUS2055</name>
</gene>
<organism evidence="1 2">
    <name type="scientific">Callosobruchus maculatus</name>
    <name type="common">Southern cowpea weevil</name>
    <name type="synonym">Pulse bruchid</name>
    <dbReference type="NCBI Taxonomy" id="64391"/>
    <lineage>
        <taxon>Eukaryota</taxon>
        <taxon>Metazoa</taxon>
        <taxon>Ecdysozoa</taxon>
        <taxon>Arthropoda</taxon>
        <taxon>Hexapoda</taxon>
        <taxon>Insecta</taxon>
        <taxon>Pterygota</taxon>
        <taxon>Neoptera</taxon>
        <taxon>Endopterygota</taxon>
        <taxon>Coleoptera</taxon>
        <taxon>Polyphaga</taxon>
        <taxon>Cucujiformia</taxon>
        <taxon>Chrysomeloidea</taxon>
        <taxon>Chrysomelidae</taxon>
        <taxon>Bruchinae</taxon>
        <taxon>Bruchini</taxon>
        <taxon>Callosobruchus</taxon>
    </lineage>
</organism>
<sequence>MDCLLGLRYLSICWATVGHRHMQNMIYPPYNSIQLIYVWEYSTLNPHSMKPARIRHRQSLLQVQRILLN</sequence>
<dbReference type="EMBL" id="CAACVG010002412">
    <property type="protein sequence ID" value="VEN36430.1"/>
    <property type="molecule type" value="Genomic_DNA"/>
</dbReference>
<dbReference type="OrthoDB" id="118951at2759"/>